<reference evidence="1" key="2">
    <citation type="submission" date="2020-09" db="EMBL/GenBank/DDBJ databases">
        <authorList>
            <person name="Sun Q."/>
            <person name="Zhou Y."/>
        </authorList>
    </citation>
    <scope>NUCLEOTIDE SEQUENCE</scope>
    <source>
        <strain evidence="1">CGMCC 1.15725</strain>
    </source>
</reference>
<reference evidence="1" key="1">
    <citation type="journal article" date="2014" name="Int. J. Syst. Evol. Microbiol.">
        <title>Complete genome sequence of Corynebacterium casei LMG S-19264T (=DSM 44701T), isolated from a smear-ripened cheese.</title>
        <authorList>
            <consortium name="US DOE Joint Genome Institute (JGI-PGF)"/>
            <person name="Walter F."/>
            <person name="Albersmeier A."/>
            <person name="Kalinowski J."/>
            <person name="Ruckert C."/>
        </authorList>
    </citation>
    <scope>NUCLEOTIDE SEQUENCE</scope>
    <source>
        <strain evidence="1">CGMCC 1.15725</strain>
    </source>
</reference>
<sequence length="190" mass="21381">MLARPIVQPSAFQALLSGTPLEDCFAFWRARRAGRAVPLKSALDPVEMPQRILPYLFLYEVTPEGRFRCRLAGTAVCAAFQSDPTGRYLDEMIPAPVLEDRLRLFREAVERELPVVYTGTLAEPGRTWIKFKRLLTPMSIRGEHPDGIFGMVIFPELQRRRAGPRLIEEGAVELVAWATPEDLTDPDATS</sequence>
<dbReference type="Pfam" id="PF07310">
    <property type="entry name" value="PAS_5"/>
    <property type="match status" value="1"/>
</dbReference>
<evidence type="ECO:0000313" key="2">
    <source>
        <dbReference type="Proteomes" id="UP000646365"/>
    </source>
</evidence>
<organism evidence="1 2">
    <name type="scientific">Aliidongia dinghuensis</name>
    <dbReference type="NCBI Taxonomy" id="1867774"/>
    <lineage>
        <taxon>Bacteria</taxon>
        <taxon>Pseudomonadati</taxon>
        <taxon>Pseudomonadota</taxon>
        <taxon>Alphaproteobacteria</taxon>
        <taxon>Rhodospirillales</taxon>
        <taxon>Dongiaceae</taxon>
        <taxon>Aliidongia</taxon>
    </lineage>
</organism>
<gene>
    <name evidence="1" type="ORF">GCM10011611_12370</name>
</gene>
<comment type="caution">
    <text evidence="1">The sequence shown here is derived from an EMBL/GenBank/DDBJ whole genome shotgun (WGS) entry which is preliminary data.</text>
</comment>
<name>A0A8J2YSC5_9PROT</name>
<dbReference type="AlphaFoldDB" id="A0A8J2YSC5"/>
<evidence type="ECO:0008006" key="3">
    <source>
        <dbReference type="Google" id="ProtNLM"/>
    </source>
</evidence>
<dbReference type="Proteomes" id="UP000646365">
    <property type="component" value="Unassembled WGS sequence"/>
</dbReference>
<protein>
    <recommendedName>
        <fullName evidence="3">PAS domain-containing protein</fullName>
    </recommendedName>
</protein>
<keyword evidence="2" id="KW-1185">Reference proteome</keyword>
<accession>A0A8J2YSC5</accession>
<dbReference type="RefSeq" id="WP_189043673.1">
    <property type="nucleotide sequence ID" value="NZ_BMJQ01000003.1"/>
</dbReference>
<proteinExistence type="predicted"/>
<dbReference type="EMBL" id="BMJQ01000003">
    <property type="protein sequence ID" value="GGF08466.1"/>
    <property type="molecule type" value="Genomic_DNA"/>
</dbReference>
<dbReference type="InterPro" id="IPR009922">
    <property type="entry name" value="DUF1457"/>
</dbReference>
<evidence type="ECO:0000313" key="1">
    <source>
        <dbReference type="EMBL" id="GGF08466.1"/>
    </source>
</evidence>